<protein>
    <recommendedName>
        <fullName evidence="3">protein O-GlcNAc transferase</fullName>
        <ecNumber evidence="3">2.4.1.255</ecNumber>
    </recommendedName>
</protein>
<feature type="repeat" description="TPR" evidence="8">
    <location>
        <begin position="44"/>
        <end position="77"/>
    </location>
</feature>
<evidence type="ECO:0000256" key="2">
    <source>
        <dbReference type="ARBA" id="ARBA00005386"/>
    </source>
</evidence>
<organism evidence="10 11">
    <name type="scientific">Phenylobacterium soli</name>
    <dbReference type="NCBI Taxonomy" id="2170551"/>
    <lineage>
        <taxon>Bacteria</taxon>
        <taxon>Pseudomonadati</taxon>
        <taxon>Pseudomonadota</taxon>
        <taxon>Alphaproteobacteria</taxon>
        <taxon>Caulobacterales</taxon>
        <taxon>Caulobacteraceae</taxon>
        <taxon>Phenylobacterium</taxon>
    </lineage>
</organism>
<dbReference type="GO" id="GO:0097363">
    <property type="term" value="F:protein O-acetylglucosaminyltransferase activity"/>
    <property type="evidence" value="ECO:0007669"/>
    <property type="project" value="UniProtKB-EC"/>
</dbReference>
<dbReference type="Proteomes" id="UP000249254">
    <property type="component" value="Unassembled WGS sequence"/>
</dbReference>
<name>A0A328AHX3_9CAUL</name>
<dbReference type="EC" id="2.4.1.255" evidence="3"/>
<dbReference type="PROSITE" id="PS50005">
    <property type="entry name" value="TPR"/>
    <property type="match status" value="1"/>
</dbReference>
<keyword evidence="6" id="KW-0677">Repeat</keyword>
<evidence type="ECO:0000256" key="3">
    <source>
        <dbReference type="ARBA" id="ARBA00011970"/>
    </source>
</evidence>
<dbReference type="SUPFAM" id="SSF53756">
    <property type="entry name" value="UDP-Glycosyltransferase/glycogen phosphorylase"/>
    <property type="match status" value="1"/>
</dbReference>
<evidence type="ECO:0000256" key="8">
    <source>
        <dbReference type="PROSITE-ProRule" id="PRU00339"/>
    </source>
</evidence>
<comment type="caution">
    <text evidence="10">The sequence shown here is derived from an EMBL/GenBank/DDBJ whole genome shotgun (WGS) entry which is preliminary data.</text>
</comment>
<dbReference type="SUPFAM" id="SSF48452">
    <property type="entry name" value="TPR-like"/>
    <property type="match status" value="1"/>
</dbReference>
<dbReference type="AlphaFoldDB" id="A0A328AHX3"/>
<evidence type="ECO:0000313" key="10">
    <source>
        <dbReference type="EMBL" id="RAK54513.1"/>
    </source>
</evidence>
<accession>A0A328AHX3</accession>
<dbReference type="InterPro" id="IPR029489">
    <property type="entry name" value="OGT/SEC/SPY_C"/>
</dbReference>
<feature type="domain" description="O-GlcNAc transferase C-terminal" evidence="9">
    <location>
        <begin position="484"/>
        <end position="658"/>
    </location>
</feature>
<dbReference type="InterPro" id="IPR011990">
    <property type="entry name" value="TPR-like_helical_dom_sf"/>
</dbReference>
<dbReference type="Gene3D" id="3.40.50.11380">
    <property type="match status" value="1"/>
</dbReference>
<keyword evidence="4" id="KW-0328">Glycosyltransferase</keyword>
<gene>
    <name evidence="10" type="ORF">DJ017_08255</name>
</gene>
<dbReference type="EMBL" id="QFYQ01000001">
    <property type="protein sequence ID" value="RAK54513.1"/>
    <property type="molecule type" value="Genomic_DNA"/>
</dbReference>
<dbReference type="Gene3D" id="1.25.40.10">
    <property type="entry name" value="Tetratricopeptide repeat domain"/>
    <property type="match status" value="1"/>
</dbReference>
<sequence length="670" mass="71983">MASEAIPQSADAALARARELYRAGTFAAGGAFTTAAIAAHPRSADLWNVHGAMLRMTGEPQAALAAFGEALRLDPAHGAARANRGGAFLDLAKARNEAEGPAAAEAVLDEALGLDPENLALLEAKAAVLRAAGARDRAEAFLAALVARRPEIGWAQLQLGDVLSERGDAAAEAHLRRARALEPASLDALVGLVQHLARTKGPEAGNALDEAHRLARAALGLGALTPQQAKVLRDVFAQVCDFEAAERLGDFRTLGRAWAQAGLHTALFRQLSRVRTDADRRELLEEHRICGRAMVARAERRPIRRPAPRPPGEKIRLGFLSSDLRRHPVGYFAEPVFQHLDPSRFELFCYAFDPGPADAMQSAFAARSTFRRMPDATAREAAQVIADDDLDLLIELGGSTHMNKLEVLAWRPAPRQASWLGYPHSEGLPTIDGLICDPFVAPADATLLAEAAWRMPRSWIALGSTFSDAFVIDPTPPEVRKGCLTFGTANNPYKYTPEVLATWASIVAATPGSRFAIVRPEAASAVFREHIIRAFAAGGVSADRIDFHPVRHEHMPIYNEIDISLDTFPLTGGTTTVEALWMGVPVVSLRGPALYERLSASILSNAGLAEMIADDLGGYRAVALQLAADGQGRAALRSGLRERIRRSPLGDTAAFARDFYALVETVVRGG</sequence>
<evidence type="ECO:0000256" key="1">
    <source>
        <dbReference type="ARBA" id="ARBA00004922"/>
    </source>
</evidence>
<dbReference type="PANTHER" id="PTHR44835">
    <property type="entry name" value="UDP-N-ACETYLGLUCOSAMINE--PEPTIDE N-ACETYLGLUCOSAMINYLTRANSFERASE SPINDLY-RELATED"/>
    <property type="match status" value="1"/>
</dbReference>
<dbReference type="InterPro" id="IPR019734">
    <property type="entry name" value="TPR_rpt"/>
</dbReference>
<dbReference type="PANTHER" id="PTHR44835:SF1">
    <property type="entry name" value="PROTEIN O-GLCNAC TRANSFERASE"/>
    <property type="match status" value="1"/>
</dbReference>
<dbReference type="OrthoDB" id="146908at2"/>
<dbReference type="Gene3D" id="3.40.50.2000">
    <property type="entry name" value="Glycogen Phosphorylase B"/>
    <property type="match status" value="1"/>
</dbReference>
<comment type="pathway">
    <text evidence="1">Protein modification; protein glycosylation.</text>
</comment>
<dbReference type="RefSeq" id="WP_111528264.1">
    <property type="nucleotide sequence ID" value="NZ_JBHRSG010000004.1"/>
</dbReference>
<keyword evidence="7 8" id="KW-0802">TPR repeat</keyword>
<dbReference type="InterPro" id="IPR051939">
    <property type="entry name" value="Glycosyltr_41/O-GlcNAc_trsf"/>
</dbReference>
<feature type="domain" description="O-GlcNAc transferase C-terminal" evidence="9">
    <location>
        <begin position="311"/>
        <end position="445"/>
    </location>
</feature>
<dbReference type="SMART" id="SM00028">
    <property type="entry name" value="TPR"/>
    <property type="match status" value="3"/>
</dbReference>
<evidence type="ECO:0000256" key="7">
    <source>
        <dbReference type="ARBA" id="ARBA00022803"/>
    </source>
</evidence>
<evidence type="ECO:0000259" key="9">
    <source>
        <dbReference type="Pfam" id="PF13844"/>
    </source>
</evidence>
<evidence type="ECO:0000256" key="6">
    <source>
        <dbReference type="ARBA" id="ARBA00022737"/>
    </source>
</evidence>
<dbReference type="Pfam" id="PF13844">
    <property type="entry name" value="Glyco_transf_41"/>
    <property type="match status" value="2"/>
</dbReference>
<comment type="similarity">
    <text evidence="2">Belongs to the glycosyltransferase 41 family. O-GlcNAc transferase subfamily.</text>
</comment>
<keyword evidence="5" id="KW-0808">Transferase</keyword>
<proteinExistence type="inferred from homology"/>
<evidence type="ECO:0000313" key="11">
    <source>
        <dbReference type="Proteomes" id="UP000249254"/>
    </source>
</evidence>
<evidence type="ECO:0000256" key="4">
    <source>
        <dbReference type="ARBA" id="ARBA00022676"/>
    </source>
</evidence>
<reference evidence="11" key="1">
    <citation type="submission" date="2018-05" db="EMBL/GenBank/DDBJ databases">
        <authorList>
            <person name="Li X."/>
        </authorList>
    </citation>
    <scope>NUCLEOTIDE SEQUENCE [LARGE SCALE GENOMIC DNA]</scope>
    <source>
        <strain evidence="11">LX32</strain>
    </source>
</reference>
<keyword evidence="11" id="KW-1185">Reference proteome</keyword>
<evidence type="ECO:0000256" key="5">
    <source>
        <dbReference type="ARBA" id="ARBA00022679"/>
    </source>
</evidence>